<keyword evidence="3" id="KW-1185">Reference proteome</keyword>
<accession>A0ABR7ZVD3</accession>
<protein>
    <submittedName>
        <fullName evidence="2">DUF2281 domain-containing protein</fullName>
    </submittedName>
</protein>
<comment type="caution">
    <text evidence="2">The sequence shown here is derived from an EMBL/GenBank/DDBJ whole genome shotgun (WGS) entry which is preliminary data.</text>
</comment>
<dbReference type="EMBL" id="JACJQB010000010">
    <property type="protein sequence ID" value="MBD2187943.1"/>
    <property type="molecule type" value="Genomic_DNA"/>
</dbReference>
<dbReference type="InterPro" id="IPR018739">
    <property type="entry name" value="DUF2281"/>
</dbReference>
<feature type="domain" description="DUF2281" evidence="1">
    <location>
        <begin position="8"/>
        <end position="62"/>
    </location>
</feature>
<dbReference type="Pfam" id="PF10047">
    <property type="entry name" value="DUF2281"/>
    <property type="match status" value="1"/>
</dbReference>
<evidence type="ECO:0000313" key="2">
    <source>
        <dbReference type="EMBL" id="MBD2187943.1"/>
    </source>
</evidence>
<dbReference type="RefSeq" id="WP_190402810.1">
    <property type="nucleotide sequence ID" value="NZ_JACJQB010000010.1"/>
</dbReference>
<reference evidence="2 3" key="1">
    <citation type="journal article" date="2020" name="ISME J.">
        <title>Comparative genomics reveals insights into cyanobacterial evolution and habitat adaptation.</title>
        <authorList>
            <person name="Chen M.Y."/>
            <person name="Teng W.K."/>
            <person name="Zhao L."/>
            <person name="Hu C.X."/>
            <person name="Zhou Y.K."/>
            <person name="Han B.P."/>
            <person name="Song L.R."/>
            <person name="Shu W.S."/>
        </authorList>
    </citation>
    <scope>NUCLEOTIDE SEQUENCE [LARGE SCALE GENOMIC DNA]</scope>
    <source>
        <strain evidence="2 3">FACHB-723</strain>
    </source>
</reference>
<evidence type="ECO:0000259" key="1">
    <source>
        <dbReference type="Pfam" id="PF10047"/>
    </source>
</evidence>
<evidence type="ECO:0000313" key="3">
    <source>
        <dbReference type="Proteomes" id="UP000642094"/>
    </source>
</evidence>
<dbReference type="Proteomes" id="UP000642094">
    <property type="component" value="Unassembled WGS sequence"/>
</dbReference>
<gene>
    <name evidence="2" type="ORF">H6F41_07295</name>
</gene>
<sequence length="70" mass="8163">MNNATKPLEEMIQELPPNLKIEVKAFVESLLNKSQERPKRKLRQDWAGKLKAKTYTSVDLQHLANDWRSS</sequence>
<organism evidence="2 3">
    <name type="scientific">Pseudanabaena mucicola FACHB-723</name>
    <dbReference type="NCBI Taxonomy" id="2692860"/>
    <lineage>
        <taxon>Bacteria</taxon>
        <taxon>Bacillati</taxon>
        <taxon>Cyanobacteriota</taxon>
        <taxon>Cyanophyceae</taxon>
        <taxon>Pseudanabaenales</taxon>
        <taxon>Pseudanabaenaceae</taxon>
        <taxon>Pseudanabaena</taxon>
    </lineage>
</organism>
<proteinExistence type="predicted"/>
<name>A0ABR7ZVD3_9CYAN</name>